<gene>
    <name evidence="2" type="ORF">PSQ40_04805</name>
</gene>
<proteinExistence type="predicted"/>
<dbReference type="InterPro" id="IPR036390">
    <property type="entry name" value="WH_DNA-bd_sf"/>
</dbReference>
<dbReference type="Gene3D" id="1.10.10.10">
    <property type="entry name" value="Winged helix-like DNA-binding domain superfamily/Winged helix DNA-binding domain"/>
    <property type="match status" value="1"/>
</dbReference>
<evidence type="ECO:0000259" key="1">
    <source>
        <dbReference type="Pfam" id="PF01726"/>
    </source>
</evidence>
<dbReference type="Pfam" id="PF01726">
    <property type="entry name" value="LexA_DNA_bind"/>
    <property type="match status" value="1"/>
</dbReference>
<dbReference type="EMBL" id="JAQSIP010000002">
    <property type="protein sequence ID" value="MDD0837885.1"/>
    <property type="molecule type" value="Genomic_DNA"/>
</dbReference>
<feature type="domain" description="LexA repressor DNA-binding" evidence="1">
    <location>
        <begin position="3"/>
        <end position="55"/>
    </location>
</feature>
<keyword evidence="3" id="KW-1185">Reference proteome</keyword>
<protein>
    <recommendedName>
        <fullName evidence="1">LexA repressor DNA-binding domain-containing protein</fullName>
    </recommendedName>
</protein>
<dbReference type="Proteomes" id="UP001528673">
    <property type="component" value="Unassembled WGS sequence"/>
</dbReference>
<sequence>MLLTSAQQSVLEWVRANLRVAPAEAIAAHFGWASPNAAYEHLQALVRKGYLERVGNGLRVIVSNTSPMSLEDQALEFRIKAQGALLEAEMADYRLTGEAHHKAAAELHQALMTKLIAERSERAVRAMEAERGLDHA</sequence>
<comment type="caution">
    <text evidence="2">The sequence shown here is derived from an EMBL/GenBank/DDBJ whole genome shotgun (WGS) entry which is preliminary data.</text>
</comment>
<dbReference type="InterPro" id="IPR036388">
    <property type="entry name" value="WH-like_DNA-bd_sf"/>
</dbReference>
<evidence type="ECO:0000313" key="2">
    <source>
        <dbReference type="EMBL" id="MDD0837885.1"/>
    </source>
</evidence>
<accession>A0ABT5MV13</accession>
<evidence type="ECO:0000313" key="3">
    <source>
        <dbReference type="Proteomes" id="UP001528673"/>
    </source>
</evidence>
<dbReference type="SUPFAM" id="SSF46785">
    <property type="entry name" value="Winged helix' DNA-binding domain"/>
    <property type="match status" value="1"/>
</dbReference>
<dbReference type="RefSeq" id="WP_273949198.1">
    <property type="nucleotide sequence ID" value="NZ_JAQSIP010000002.1"/>
</dbReference>
<reference evidence="2 3" key="1">
    <citation type="submission" date="2023-02" db="EMBL/GenBank/DDBJ databases">
        <title>Bacterial whole genomic sequence of Curvibacter sp. HBC61.</title>
        <authorList>
            <person name="Le V."/>
            <person name="Ko S.-R."/>
            <person name="Ahn C.-Y."/>
            <person name="Oh H.-M."/>
        </authorList>
    </citation>
    <scope>NUCLEOTIDE SEQUENCE [LARGE SCALE GENOMIC DNA]</scope>
    <source>
        <strain evidence="2 3">HBC61</strain>
    </source>
</reference>
<name>A0ABT5MV13_9BURK</name>
<organism evidence="2 3">
    <name type="scientific">Curvibacter cyanobacteriorum</name>
    <dbReference type="NCBI Taxonomy" id="3026422"/>
    <lineage>
        <taxon>Bacteria</taxon>
        <taxon>Pseudomonadati</taxon>
        <taxon>Pseudomonadota</taxon>
        <taxon>Betaproteobacteria</taxon>
        <taxon>Burkholderiales</taxon>
        <taxon>Comamonadaceae</taxon>
        <taxon>Curvibacter</taxon>
    </lineage>
</organism>
<dbReference type="InterPro" id="IPR006199">
    <property type="entry name" value="LexA_DNA-bd_dom"/>
</dbReference>